<name>A0ABV9GUG7_9BURK</name>
<feature type="coiled-coil region" evidence="4">
    <location>
        <begin position="129"/>
        <end position="156"/>
    </location>
</feature>
<dbReference type="SUPFAM" id="SSF48498">
    <property type="entry name" value="Tetracyclin repressor-like, C-terminal domain"/>
    <property type="match status" value="1"/>
</dbReference>
<sequence length="213" mass="23293">MTTAPSQDTTSAPRKRLKPGERRAQILQTLAAMLQEPGNERITTAALSKRLQVSEAALYRHFASKAQMLEGLLDFIEQTLLALVQQIAGEDAVLGTLSAEEGRARASKIAAVLLQFAEKNPGMVRMMVGDALQGENERLQARMNQLFDKVESALRQCLRPAAGALGSHSPTQDAQVAANVLMAFVQGRWLRFVRTGFKRLPTEHLDASLAMLV</sequence>
<reference evidence="7" key="1">
    <citation type="journal article" date="2019" name="Int. J. Syst. Evol. Microbiol.">
        <title>The Global Catalogue of Microorganisms (GCM) 10K type strain sequencing project: providing services to taxonomists for standard genome sequencing and annotation.</title>
        <authorList>
            <consortium name="The Broad Institute Genomics Platform"/>
            <consortium name="The Broad Institute Genome Sequencing Center for Infectious Disease"/>
            <person name="Wu L."/>
            <person name="Ma J."/>
        </authorList>
    </citation>
    <scope>NUCLEOTIDE SEQUENCE [LARGE SCALE GENOMIC DNA]</scope>
    <source>
        <strain evidence="7">JCM 11650</strain>
    </source>
</reference>
<dbReference type="InterPro" id="IPR050109">
    <property type="entry name" value="HTH-type_TetR-like_transc_reg"/>
</dbReference>
<dbReference type="Pfam" id="PF00440">
    <property type="entry name" value="TetR_N"/>
    <property type="match status" value="1"/>
</dbReference>
<dbReference type="EMBL" id="JBHSEW010000004">
    <property type="protein sequence ID" value="MFC4621851.1"/>
    <property type="molecule type" value="Genomic_DNA"/>
</dbReference>
<evidence type="ECO:0000256" key="1">
    <source>
        <dbReference type="ARBA" id="ARBA00023054"/>
    </source>
</evidence>
<dbReference type="PRINTS" id="PR00455">
    <property type="entry name" value="HTHTETR"/>
</dbReference>
<comment type="caution">
    <text evidence="6">The sequence shown here is derived from an EMBL/GenBank/DDBJ whole genome shotgun (WGS) entry which is preliminary data.</text>
</comment>
<protein>
    <submittedName>
        <fullName evidence="6">Nucleoid occlusion factor SlmA</fullName>
    </submittedName>
</protein>
<evidence type="ECO:0000256" key="2">
    <source>
        <dbReference type="ARBA" id="ARBA00023125"/>
    </source>
</evidence>
<dbReference type="InterPro" id="IPR036271">
    <property type="entry name" value="Tet_transcr_reg_TetR-rel_C_sf"/>
</dbReference>
<dbReference type="Gene3D" id="1.10.357.10">
    <property type="entry name" value="Tetracycline Repressor, domain 2"/>
    <property type="match status" value="1"/>
</dbReference>
<dbReference type="Pfam" id="PF22276">
    <property type="entry name" value="SlmA-like_C"/>
    <property type="match status" value="1"/>
</dbReference>
<dbReference type="SUPFAM" id="SSF46689">
    <property type="entry name" value="Homeodomain-like"/>
    <property type="match status" value="1"/>
</dbReference>
<evidence type="ECO:0000313" key="7">
    <source>
        <dbReference type="Proteomes" id="UP001595967"/>
    </source>
</evidence>
<dbReference type="NCBIfam" id="NF007015">
    <property type="entry name" value="PRK09480.1"/>
    <property type="match status" value="1"/>
</dbReference>
<evidence type="ECO:0000259" key="5">
    <source>
        <dbReference type="PROSITE" id="PS50977"/>
    </source>
</evidence>
<keyword evidence="1 4" id="KW-0175">Coiled coil</keyword>
<keyword evidence="7" id="KW-1185">Reference proteome</keyword>
<feature type="DNA-binding region" description="H-T-H motif" evidence="3">
    <location>
        <begin position="43"/>
        <end position="62"/>
    </location>
</feature>
<evidence type="ECO:0000256" key="4">
    <source>
        <dbReference type="SAM" id="Coils"/>
    </source>
</evidence>
<dbReference type="InterPro" id="IPR001647">
    <property type="entry name" value="HTH_TetR"/>
</dbReference>
<keyword evidence="2 3" id="KW-0238">DNA-binding</keyword>
<accession>A0ABV9GUG7</accession>
<dbReference type="PANTHER" id="PTHR30055">
    <property type="entry name" value="HTH-TYPE TRANSCRIPTIONAL REGULATOR RUTR"/>
    <property type="match status" value="1"/>
</dbReference>
<dbReference type="PANTHER" id="PTHR30055:SF183">
    <property type="entry name" value="NUCLEOID OCCLUSION FACTOR SLMA"/>
    <property type="match status" value="1"/>
</dbReference>
<dbReference type="InterPro" id="IPR054580">
    <property type="entry name" value="SlmA-like_C"/>
</dbReference>
<dbReference type="RefSeq" id="WP_377724963.1">
    <property type="nucleotide sequence ID" value="NZ_JBHSEW010000004.1"/>
</dbReference>
<proteinExistence type="predicted"/>
<dbReference type="PROSITE" id="PS50977">
    <property type="entry name" value="HTH_TETR_2"/>
    <property type="match status" value="1"/>
</dbReference>
<gene>
    <name evidence="6" type="primary">slmA</name>
    <name evidence="6" type="ORF">ACFO3A_06430</name>
</gene>
<evidence type="ECO:0000256" key="3">
    <source>
        <dbReference type="PROSITE-ProRule" id="PRU00335"/>
    </source>
</evidence>
<feature type="domain" description="HTH tetR-type" evidence="5">
    <location>
        <begin position="20"/>
        <end position="80"/>
    </location>
</feature>
<evidence type="ECO:0000313" key="6">
    <source>
        <dbReference type="EMBL" id="MFC4621851.1"/>
    </source>
</evidence>
<dbReference type="Proteomes" id="UP001595967">
    <property type="component" value="Unassembled WGS sequence"/>
</dbReference>
<dbReference type="InterPro" id="IPR009057">
    <property type="entry name" value="Homeodomain-like_sf"/>
</dbReference>
<organism evidence="6 7">
    <name type="scientific">Comamonas nitrativorans</name>
    <dbReference type="NCBI Taxonomy" id="108437"/>
    <lineage>
        <taxon>Bacteria</taxon>
        <taxon>Pseudomonadati</taxon>
        <taxon>Pseudomonadota</taxon>
        <taxon>Betaproteobacteria</taxon>
        <taxon>Burkholderiales</taxon>
        <taxon>Comamonadaceae</taxon>
        <taxon>Comamonas</taxon>
    </lineage>
</organism>